<proteinExistence type="predicted"/>
<name>A0AAD1L5F8_CITBR</name>
<evidence type="ECO:0000313" key="2">
    <source>
        <dbReference type="Proteomes" id="UP001058317"/>
    </source>
</evidence>
<dbReference type="AlphaFoldDB" id="A0AAD1L5F8"/>
<dbReference type="Proteomes" id="UP001058317">
    <property type="component" value="Chromosome"/>
</dbReference>
<gene>
    <name evidence="1" type="ORF">KAM621c_43330</name>
</gene>
<sequence length="93" mass="10037">MRRGIIAAAPTATSEINDRKYPVSAAPIAMQLNTCGMMIMLVKKQIMDSRAAKSTGANRVALTDSLSPAFSFMFSVPEDNCYGTNASCITRRT</sequence>
<reference evidence="1" key="1">
    <citation type="submission" date="2022-07" db="EMBL/GenBank/DDBJ databases">
        <title>Complete genome sequence of carbapenem-resistant Citrobacter spp. in Japan.</title>
        <authorList>
            <person name="Maehana S."/>
            <person name="Suzuki M."/>
            <person name="Kitasato H."/>
        </authorList>
    </citation>
    <scope>NUCLEOTIDE SEQUENCE</scope>
    <source>
        <strain evidence="1">KAM621</strain>
    </source>
</reference>
<evidence type="ECO:0000313" key="1">
    <source>
        <dbReference type="EMBL" id="BDN99228.1"/>
    </source>
</evidence>
<organism evidence="1 2">
    <name type="scientific">Citrobacter braakii</name>
    <dbReference type="NCBI Taxonomy" id="57706"/>
    <lineage>
        <taxon>Bacteria</taxon>
        <taxon>Pseudomonadati</taxon>
        <taxon>Pseudomonadota</taxon>
        <taxon>Gammaproteobacteria</taxon>
        <taxon>Enterobacterales</taxon>
        <taxon>Enterobacteriaceae</taxon>
        <taxon>Citrobacter</taxon>
        <taxon>Citrobacter freundii complex</taxon>
    </lineage>
</organism>
<dbReference type="EMBL" id="AP026382">
    <property type="protein sequence ID" value="BDN99228.1"/>
    <property type="molecule type" value="Genomic_DNA"/>
</dbReference>
<accession>A0AAD1L5F8</accession>
<protein>
    <submittedName>
        <fullName evidence="1">Uncharacterized protein</fullName>
    </submittedName>
</protein>